<accession>A0A927BYT3</accession>
<evidence type="ECO:0008006" key="3">
    <source>
        <dbReference type="Google" id="ProtNLM"/>
    </source>
</evidence>
<keyword evidence="2" id="KW-1185">Reference proteome</keyword>
<organism evidence="1 2">
    <name type="scientific">Spongiibacter pelagi</name>
    <dbReference type="NCBI Taxonomy" id="2760804"/>
    <lineage>
        <taxon>Bacteria</taxon>
        <taxon>Pseudomonadati</taxon>
        <taxon>Pseudomonadota</taxon>
        <taxon>Gammaproteobacteria</taxon>
        <taxon>Cellvibrionales</taxon>
        <taxon>Spongiibacteraceae</taxon>
        <taxon>Spongiibacter</taxon>
    </lineage>
</organism>
<comment type="caution">
    <text evidence="1">The sequence shown here is derived from an EMBL/GenBank/DDBJ whole genome shotgun (WGS) entry which is preliminary data.</text>
</comment>
<proteinExistence type="predicted"/>
<evidence type="ECO:0000313" key="2">
    <source>
        <dbReference type="Proteomes" id="UP000610558"/>
    </source>
</evidence>
<protein>
    <recommendedName>
        <fullName evidence="3">GTPase</fullName>
    </recommendedName>
</protein>
<sequence>MSKSSLHIPLPEQDRQKLSLFELDAKSVREWKNQLPVTNLGETSRQLYKALAELSHVKIDGKTRIEVLESLSPIIHQTTKSLSRFYTNQPIALPEKAAQIAQLSSTLNRLMATGYCQVFVDLEHSSRFIKPKDLMARALYQAINEYCCTLLRNYKLYRPASASFWRNLHSVYLAAAANKLEGVKIPEQGNENGTIELMYARALLLSCSRTHQIPQRYIDQVFFGLRYWSADALIRHRSLEQCTFLIDPSADTPPIYRELSQRAPAPGWLGLDTSRMELTPKALSNKINITGKQYHMPEAILMQLCTAWRSSTERASDRIACNETVQFALGINASHYFIAHGSDFTSFQYEPGEKQDIVWGEERDIPVDVWGSNNSVDTRDPDADPFAKGNREHLIEEIDYSLPVANDHSPKSATKSDTSYQTLSLKALDYSPTGFRLEWPDDGSQNIRTGEVIAVKSEQYDNWRLGTVRWLRSDASHQFGVQIFSSDCEPCSACLVQSGLSNRDYQRAFLLPAASDGTPQRILLTGIAGFEEGRTLEIQQNGFTSRIRLIESLENQIAYKLFSYRDLQPAQVYAGKEAPKEGKTEDEDQFHKLWDIL</sequence>
<evidence type="ECO:0000313" key="1">
    <source>
        <dbReference type="EMBL" id="MBD2858060.1"/>
    </source>
</evidence>
<dbReference type="Proteomes" id="UP000610558">
    <property type="component" value="Unassembled WGS sequence"/>
</dbReference>
<gene>
    <name evidence="1" type="ORF">IB286_03500</name>
</gene>
<reference evidence="1" key="1">
    <citation type="submission" date="2020-09" db="EMBL/GenBank/DDBJ databases">
        <authorList>
            <person name="Yoon J.-W."/>
        </authorList>
    </citation>
    <scope>NUCLEOTIDE SEQUENCE</scope>
    <source>
        <strain evidence="1">KMU-158</strain>
    </source>
</reference>
<dbReference type="RefSeq" id="WP_190762444.1">
    <property type="nucleotide sequence ID" value="NZ_JACXLD010000001.1"/>
</dbReference>
<name>A0A927BYT3_9GAMM</name>
<dbReference type="AlphaFoldDB" id="A0A927BYT3"/>
<dbReference type="EMBL" id="JACXLD010000001">
    <property type="protein sequence ID" value="MBD2858060.1"/>
    <property type="molecule type" value="Genomic_DNA"/>
</dbReference>